<dbReference type="PROSITE" id="PS50914">
    <property type="entry name" value="BON"/>
    <property type="match status" value="3"/>
</dbReference>
<comment type="caution">
    <text evidence="3">The sequence shown here is derived from an EMBL/GenBank/DDBJ whole genome shotgun (WGS) entry which is preliminary data.</text>
</comment>
<name>A0ABS4DLT9_9GAMM</name>
<dbReference type="PANTHER" id="PTHR34606:SF4">
    <property type="entry name" value="OUTER MEMBRANE LIPOPROTEIN DOLP"/>
    <property type="match status" value="1"/>
</dbReference>
<sequence>MSDLMLRENVLSELDYEPSLDASNIAVMAKDGVVTLTGHVASYAEKFAAERATWRVHGVKAIAQKLEVELPGSKKLSDDDIARRAVNILAWDVLAPSDGIHVKVSGGWVTLTGAVPWNYQREAVEADIRKLSGVRGVSNNILVEPHVHAVDVRKSIVDALKRHAEVEAERINVDVRPDGTVAIDGRVDDWEERQAVERAAWSAPGVRSVENRVRIA</sequence>
<evidence type="ECO:0000313" key="3">
    <source>
        <dbReference type="EMBL" id="MBP1474024.1"/>
    </source>
</evidence>
<organism evidence="3 4">
    <name type="scientific">Frateuria flava</name>
    <dbReference type="NCBI Taxonomy" id="2821489"/>
    <lineage>
        <taxon>Bacteria</taxon>
        <taxon>Pseudomonadati</taxon>
        <taxon>Pseudomonadota</taxon>
        <taxon>Gammaproteobacteria</taxon>
        <taxon>Lysobacterales</taxon>
        <taxon>Rhodanobacteraceae</taxon>
        <taxon>Frateuria</taxon>
    </lineage>
</organism>
<dbReference type="SMART" id="SM00749">
    <property type="entry name" value="BON"/>
    <property type="match status" value="3"/>
</dbReference>
<dbReference type="Pfam" id="PF04972">
    <property type="entry name" value="BON"/>
    <property type="match status" value="3"/>
</dbReference>
<dbReference type="InterPro" id="IPR051686">
    <property type="entry name" value="Lipoprotein_DolP"/>
</dbReference>
<protein>
    <submittedName>
        <fullName evidence="3">BON domain-containing protein</fullName>
    </submittedName>
</protein>
<reference evidence="3 4" key="1">
    <citation type="submission" date="2021-04" db="EMBL/GenBank/DDBJ databases">
        <authorList>
            <person name="Huq M.A."/>
        </authorList>
    </citation>
    <scope>NUCLEOTIDE SEQUENCE [LARGE SCALE GENOMIC DNA]</scope>
    <source>
        <strain evidence="3 4">MAH-13</strain>
    </source>
</reference>
<feature type="domain" description="BON" evidence="2">
    <location>
        <begin position="77"/>
        <end position="145"/>
    </location>
</feature>
<feature type="domain" description="BON" evidence="2">
    <location>
        <begin position="148"/>
        <end position="216"/>
    </location>
</feature>
<evidence type="ECO:0000256" key="1">
    <source>
        <dbReference type="ARBA" id="ARBA00022729"/>
    </source>
</evidence>
<dbReference type="PANTHER" id="PTHR34606">
    <property type="entry name" value="BON DOMAIN-CONTAINING PROTEIN"/>
    <property type="match status" value="1"/>
</dbReference>
<dbReference type="Proteomes" id="UP000823790">
    <property type="component" value="Unassembled WGS sequence"/>
</dbReference>
<dbReference type="Gene3D" id="3.30.1340.30">
    <property type="match status" value="3"/>
</dbReference>
<proteinExistence type="predicted"/>
<dbReference type="EMBL" id="JAGJRS010000014">
    <property type="protein sequence ID" value="MBP1474024.1"/>
    <property type="molecule type" value="Genomic_DNA"/>
</dbReference>
<gene>
    <name evidence="3" type="ORF">J7I44_06915</name>
</gene>
<evidence type="ECO:0000313" key="4">
    <source>
        <dbReference type="Proteomes" id="UP000823790"/>
    </source>
</evidence>
<dbReference type="RefSeq" id="WP_209618006.1">
    <property type="nucleotide sequence ID" value="NZ_JAGJRS010000014.1"/>
</dbReference>
<dbReference type="InterPro" id="IPR014004">
    <property type="entry name" value="Transpt-assoc_nodulatn_dom_bac"/>
</dbReference>
<keyword evidence="4" id="KW-1185">Reference proteome</keyword>
<feature type="domain" description="BON" evidence="2">
    <location>
        <begin position="2"/>
        <end position="70"/>
    </location>
</feature>
<evidence type="ECO:0000259" key="2">
    <source>
        <dbReference type="PROSITE" id="PS50914"/>
    </source>
</evidence>
<dbReference type="InterPro" id="IPR007055">
    <property type="entry name" value="BON_dom"/>
</dbReference>
<accession>A0ABS4DLT9</accession>
<keyword evidence="1" id="KW-0732">Signal</keyword>